<keyword evidence="5 8" id="KW-0812">Transmembrane</keyword>
<comment type="similarity">
    <text evidence="2">Belongs to the autoinducer-2 exporter (AI-2E) (TC 2.A.86) family.</text>
</comment>
<protein>
    <submittedName>
        <fullName evidence="9">AI-2E family transporter</fullName>
    </submittedName>
</protein>
<dbReference type="Proteomes" id="UP000574276">
    <property type="component" value="Unassembled WGS sequence"/>
</dbReference>
<dbReference type="InterPro" id="IPR002549">
    <property type="entry name" value="AI-2E-like"/>
</dbReference>
<comment type="subcellular location">
    <subcellularLocation>
        <location evidence="1">Cell membrane</location>
        <topology evidence="1">Multi-pass membrane protein</topology>
    </subcellularLocation>
</comment>
<dbReference type="PANTHER" id="PTHR21716">
    <property type="entry name" value="TRANSMEMBRANE PROTEIN"/>
    <property type="match status" value="1"/>
</dbReference>
<evidence type="ECO:0000256" key="5">
    <source>
        <dbReference type="ARBA" id="ARBA00022692"/>
    </source>
</evidence>
<evidence type="ECO:0000313" key="9">
    <source>
        <dbReference type="EMBL" id="MBB2181497.1"/>
    </source>
</evidence>
<keyword evidence="6 8" id="KW-1133">Transmembrane helix</keyword>
<dbReference type="PANTHER" id="PTHR21716:SF53">
    <property type="entry name" value="PERMEASE PERM-RELATED"/>
    <property type="match status" value="1"/>
</dbReference>
<evidence type="ECO:0000256" key="1">
    <source>
        <dbReference type="ARBA" id="ARBA00004651"/>
    </source>
</evidence>
<keyword evidence="4" id="KW-1003">Cell membrane</keyword>
<evidence type="ECO:0000313" key="10">
    <source>
        <dbReference type="Proteomes" id="UP000574276"/>
    </source>
</evidence>
<evidence type="ECO:0000256" key="2">
    <source>
        <dbReference type="ARBA" id="ARBA00009773"/>
    </source>
</evidence>
<evidence type="ECO:0000256" key="8">
    <source>
        <dbReference type="SAM" id="Phobius"/>
    </source>
</evidence>
<evidence type="ECO:0000256" key="3">
    <source>
        <dbReference type="ARBA" id="ARBA00022448"/>
    </source>
</evidence>
<feature type="transmembrane region" description="Helical" evidence="8">
    <location>
        <begin position="346"/>
        <end position="379"/>
    </location>
</feature>
<evidence type="ECO:0000256" key="4">
    <source>
        <dbReference type="ARBA" id="ARBA00022475"/>
    </source>
</evidence>
<dbReference type="Pfam" id="PF01594">
    <property type="entry name" value="AI-2E_transport"/>
    <property type="match status" value="1"/>
</dbReference>
<dbReference type="EMBL" id="JACEGA010000001">
    <property type="protein sequence ID" value="MBB2181497.1"/>
    <property type="molecule type" value="Genomic_DNA"/>
</dbReference>
<dbReference type="RefSeq" id="WP_228351275.1">
    <property type="nucleotide sequence ID" value="NZ_JACEGA010000001.1"/>
</dbReference>
<keyword evidence="10" id="KW-1185">Reference proteome</keyword>
<comment type="caution">
    <text evidence="9">The sequence shown here is derived from an EMBL/GenBank/DDBJ whole genome shotgun (WGS) entry which is preliminary data.</text>
</comment>
<dbReference type="GO" id="GO:0005886">
    <property type="term" value="C:plasma membrane"/>
    <property type="evidence" value="ECO:0007669"/>
    <property type="project" value="UniProtKB-SubCell"/>
</dbReference>
<evidence type="ECO:0000256" key="7">
    <source>
        <dbReference type="ARBA" id="ARBA00023136"/>
    </source>
</evidence>
<feature type="transmembrane region" description="Helical" evidence="8">
    <location>
        <begin position="12"/>
        <end position="33"/>
    </location>
</feature>
<gene>
    <name evidence="9" type="ORF">H0486_01135</name>
</gene>
<sequence length="397" mass="45185">MKWRERFNKKYMQISLYVIITTVIITFLILIIWNAPLIASFLFDKVQWVIRVIRPVIIGFVFAYLMDPAVNFFERKFRKLTTKKLFRWIKRPRTWAVLISVIILFSAFVGLISLLVYSVTNQLRLANFDDIIKLGEEYMNTLNDFYNFIVGELKELDIQSQEFEQYVENATTFILNALMGFADATLESVTNISGYLTTIIFSFIIGIYFMIDGRMFMNYITKVCKALLSDNANRRILRTVHDLDDVFSGYIRGQLTDALVMMVLISLVLSIIGVKFSVVIGIFAGIGNLIPYFGPIIAYFSTAIVCLINGDIRTLIIAVIALLIIQTVDGNLIGPKLLSKSIKIHPLIIIVSLIFGSALGGFLGMLVAVPVGAFMKLVFVRFIDNRLERKEELKNIN</sequence>
<dbReference type="GO" id="GO:0055085">
    <property type="term" value="P:transmembrane transport"/>
    <property type="evidence" value="ECO:0007669"/>
    <property type="project" value="TreeGrafter"/>
</dbReference>
<organism evidence="9 10">
    <name type="scientific">Variimorphobacter saccharofermentans</name>
    <dbReference type="NCBI Taxonomy" id="2755051"/>
    <lineage>
        <taxon>Bacteria</taxon>
        <taxon>Bacillati</taxon>
        <taxon>Bacillota</taxon>
        <taxon>Clostridia</taxon>
        <taxon>Lachnospirales</taxon>
        <taxon>Lachnospiraceae</taxon>
        <taxon>Variimorphobacter</taxon>
    </lineage>
</organism>
<reference evidence="9 10" key="1">
    <citation type="submission" date="2020-07" db="EMBL/GenBank/DDBJ databases">
        <title>Characterization and genome sequencing of isolate MD1, a novel member within the family Lachnospiraceae.</title>
        <authorList>
            <person name="Rettenmaier R."/>
            <person name="Di Bello L."/>
            <person name="Zinser C."/>
            <person name="Scheitz K."/>
            <person name="Liebl W."/>
            <person name="Zverlov V."/>
        </authorList>
    </citation>
    <scope>NUCLEOTIDE SEQUENCE [LARGE SCALE GENOMIC DNA]</scope>
    <source>
        <strain evidence="9 10">MD1</strain>
    </source>
</reference>
<proteinExistence type="inferred from homology"/>
<feature type="transmembrane region" description="Helical" evidence="8">
    <location>
        <begin position="192"/>
        <end position="211"/>
    </location>
</feature>
<feature type="transmembrane region" description="Helical" evidence="8">
    <location>
        <begin position="258"/>
        <end position="283"/>
    </location>
</feature>
<accession>A0A839JW59</accession>
<keyword evidence="7 8" id="KW-0472">Membrane</keyword>
<keyword evidence="3" id="KW-0813">Transport</keyword>
<feature type="transmembrane region" description="Helical" evidence="8">
    <location>
        <begin position="53"/>
        <end position="73"/>
    </location>
</feature>
<name>A0A839JW59_9FIRM</name>
<dbReference type="AlphaFoldDB" id="A0A839JW59"/>
<feature type="transmembrane region" description="Helical" evidence="8">
    <location>
        <begin position="315"/>
        <end position="334"/>
    </location>
</feature>
<evidence type="ECO:0000256" key="6">
    <source>
        <dbReference type="ARBA" id="ARBA00022989"/>
    </source>
</evidence>
<feature type="transmembrane region" description="Helical" evidence="8">
    <location>
        <begin position="94"/>
        <end position="117"/>
    </location>
</feature>
<feature type="transmembrane region" description="Helical" evidence="8">
    <location>
        <begin position="289"/>
        <end position="308"/>
    </location>
</feature>